<dbReference type="EMBL" id="BAAASE010000009">
    <property type="protein sequence ID" value="GAA2415900.1"/>
    <property type="molecule type" value="Genomic_DNA"/>
</dbReference>
<proteinExistence type="predicted"/>
<comment type="caution">
    <text evidence="2">The sequence shown here is derived from an EMBL/GenBank/DDBJ whole genome shotgun (WGS) entry which is preliminary data.</text>
</comment>
<evidence type="ECO:0000256" key="1">
    <source>
        <dbReference type="SAM" id="MobiDB-lite"/>
    </source>
</evidence>
<gene>
    <name evidence="2" type="ORF">GCM10010255_62820</name>
</gene>
<keyword evidence="3" id="KW-1185">Reference proteome</keyword>
<protein>
    <recommendedName>
        <fullName evidence="4">LacI family transcriptional regulator</fullName>
    </recommendedName>
</protein>
<dbReference type="Proteomes" id="UP001499986">
    <property type="component" value="Unassembled WGS sequence"/>
</dbReference>
<feature type="region of interest" description="Disordered" evidence="1">
    <location>
        <begin position="62"/>
        <end position="95"/>
    </location>
</feature>
<evidence type="ECO:0008006" key="4">
    <source>
        <dbReference type="Google" id="ProtNLM"/>
    </source>
</evidence>
<dbReference type="InterPro" id="IPR010982">
    <property type="entry name" value="Lambda_DNA-bd_dom_sf"/>
</dbReference>
<accession>A0ABN3IX67</accession>
<evidence type="ECO:0000313" key="3">
    <source>
        <dbReference type="Proteomes" id="UP001499986"/>
    </source>
</evidence>
<sequence length="95" mass="9407">MPNDPRVSAGRREAARTAAAGLGYRPNAHAAQLAGRRTMTVGGWPVVTVSRGGLLAGARLGAGRAGDGGTPARPGSNDPHNGGRGPCGAACTAHR</sequence>
<dbReference type="Gene3D" id="1.10.260.40">
    <property type="entry name" value="lambda repressor-like DNA-binding domains"/>
    <property type="match status" value="1"/>
</dbReference>
<name>A0ABN3IX67_9ACTN</name>
<reference evidence="2 3" key="1">
    <citation type="journal article" date="2019" name="Int. J. Syst. Evol. Microbiol.">
        <title>The Global Catalogue of Microorganisms (GCM) 10K type strain sequencing project: providing services to taxonomists for standard genome sequencing and annotation.</title>
        <authorList>
            <consortium name="The Broad Institute Genomics Platform"/>
            <consortium name="The Broad Institute Genome Sequencing Center for Infectious Disease"/>
            <person name="Wu L."/>
            <person name="Ma J."/>
        </authorList>
    </citation>
    <scope>NUCLEOTIDE SEQUENCE [LARGE SCALE GENOMIC DNA]</scope>
    <source>
        <strain evidence="2 3">JCM 4358</strain>
    </source>
</reference>
<feature type="region of interest" description="Disordered" evidence="1">
    <location>
        <begin position="1"/>
        <end position="22"/>
    </location>
</feature>
<organism evidence="2 3">
    <name type="scientific">Streptomyces coeruleofuscus</name>
    <dbReference type="NCBI Taxonomy" id="66879"/>
    <lineage>
        <taxon>Bacteria</taxon>
        <taxon>Bacillati</taxon>
        <taxon>Actinomycetota</taxon>
        <taxon>Actinomycetes</taxon>
        <taxon>Kitasatosporales</taxon>
        <taxon>Streptomycetaceae</taxon>
        <taxon>Streptomyces</taxon>
    </lineage>
</organism>
<evidence type="ECO:0000313" key="2">
    <source>
        <dbReference type="EMBL" id="GAA2415900.1"/>
    </source>
</evidence>